<sequence length="129" mass="15218">MEEGTEVWSECQVNPRFIEPYHILKRVGSIDYQLELPLELDRIHDVFHVSMLRRYRSDPTHTVSTEEIKVRPDLTFEEEPVQILDRYVKVLRRNSVPLVNVLWYNHDSKEATWEQGGDATIIPSSILTR</sequence>
<dbReference type="PANTHER" id="PTHR46148">
    <property type="entry name" value="CHROMO DOMAIN-CONTAINING PROTEIN"/>
    <property type="match status" value="1"/>
</dbReference>
<gene>
    <name evidence="3" type="primary">LOC107894539</name>
</gene>
<reference evidence="2" key="1">
    <citation type="journal article" date="2020" name="Nat. Genet.">
        <title>Genomic diversifications of five Gossypium allopolyploid species and their impact on cotton improvement.</title>
        <authorList>
            <person name="Chen Z.J."/>
            <person name="Sreedasyam A."/>
            <person name="Ando A."/>
            <person name="Song Q."/>
            <person name="De Santiago L.M."/>
            <person name="Hulse-Kemp A.M."/>
            <person name="Ding M."/>
            <person name="Ye W."/>
            <person name="Kirkbride R.C."/>
            <person name="Jenkins J."/>
            <person name="Plott C."/>
            <person name="Lovell J."/>
            <person name="Lin Y.M."/>
            <person name="Vaughn R."/>
            <person name="Liu B."/>
            <person name="Simpson S."/>
            <person name="Scheffler B.E."/>
            <person name="Wen L."/>
            <person name="Saski C.A."/>
            <person name="Grover C.E."/>
            <person name="Hu G."/>
            <person name="Conover J.L."/>
            <person name="Carlson J.W."/>
            <person name="Shu S."/>
            <person name="Boston L.B."/>
            <person name="Williams M."/>
            <person name="Peterson D.G."/>
            <person name="McGee K."/>
            <person name="Jones D.C."/>
            <person name="Wendel J.F."/>
            <person name="Stelly D.M."/>
            <person name="Grimwood J."/>
            <person name="Schmutz J."/>
        </authorList>
    </citation>
    <scope>NUCLEOTIDE SEQUENCE [LARGE SCALE GENOMIC DNA]</scope>
    <source>
        <strain evidence="2">cv. TM-1</strain>
    </source>
</reference>
<dbReference type="Pfam" id="PF24626">
    <property type="entry name" value="SH3_Tf2-1"/>
    <property type="match status" value="1"/>
</dbReference>
<evidence type="ECO:0000259" key="1">
    <source>
        <dbReference type="Pfam" id="PF24626"/>
    </source>
</evidence>
<name>A0A1U8IAN5_GOSHI</name>
<dbReference type="SUPFAM" id="SSF54160">
    <property type="entry name" value="Chromo domain-like"/>
    <property type="match status" value="1"/>
</dbReference>
<dbReference type="STRING" id="3635.A0A1U8IAN5"/>
<proteinExistence type="predicted"/>
<dbReference type="KEGG" id="ghi:107894539"/>
<dbReference type="Proteomes" id="UP000818029">
    <property type="component" value="Chromosome A01"/>
</dbReference>
<evidence type="ECO:0000313" key="3">
    <source>
        <dbReference type="RefSeq" id="XP_016675291.1"/>
    </source>
</evidence>
<dbReference type="AlphaFoldDB" id="A0A1U8IAN5"/>
<keyword evidence="2" id="KW-1185">Reference proteome</keyword>
<dbReference type="PANTHER" id="PTHR46148:SF44">
    <property type="entry name" value="GAG-POL POLYPROTEIN"/>
    <property type="match status" value="1"/>
</dbReference>
<reference evidence="3" key="2">
    <citation type="submission" date="2025-08" db="UniProtKB">
        <authorList>
            <consortium name="RefSeq"/>
        </authorList>
    </citation>
    <scope>IDENTIFICATION</scope>
</reference>
<dbReference type="PaxDb" id="3635-A0A1U8IAN5"/>
<dbReference type="InterPro" id="IPR056924">
    <property type="entry name" value="SH3_Tf2-1"/>
</dbReference>
<dbReference type="InterPro" id="IPR016197">
    <property type="entry name" value="Chromo-like_dom_sf"/>
</dbReference>
<evidence type="ECO:0000313" key="2">
    <source>
        <dbReference type="Proteomes" id="UP000818029"/>
    </source>
</evidence>
<protein>
    <recommendedName>
        <fullName evidence="1">Tf2-1-like SH3-like domain-containing protein</fullName>
    </recommendedName>
</protein>
<feature type="domain" description="Tf2-1-like SH3-like" evidence="1">
    <location>
        <begin position="14"/>
        <end position="56"/>
    </location>
</feature>
<organism evidence="2 3">
    <name type="scientific">Gossypium hirsutum</name>
    <name type="common">Upland cotton</name>
    <name type="synonym">Gossypium mexicanum</name>
    <dbReference type="NCBI Taxonomy" id="3635"/>
    <lineage>
        <taxon>Eukaryota</taxon>
        <taxon>Viridiplantae</taxon>
        <taxon>Streptophyta</taxon>
        <taxon>Embryophyta</taxon>
        <taxon>Tracheophyta</taxon>
        <taxon>Spermatophyta</taxon>
        <taxon>Magnoliopsida</taxon>
        <taxon>eudicotyledons</taxon>
        <taxon>Gunneridae</taxon>
        <taxon>Pentapetalae</taxon>
        <taxon>rosids</taxon>
        <taxon>malvids</taxon>
        <taxon>Malvales</taxon>
        <taxon>Malvaceae</taxon>
        <taxon>Malvoideae</taxon>
        <taxon>Gossypium</taxon>
    </lineage>
</organism>
<accession>A0A1U8IAN5</accession>
<dbReference type="RefSeq" id="XP_016675291.1">
    <property type="nucleotide sequence ID" value="XM_016819802.1"/>
</dbReference>
<dbReference type="GeneID" id="107894539"/>